<accession>A0A2W7N602</accession>
<dbReference type="Pfam" id="PF08863">
    <property type="entry name" value="YolD"/>
    <property type="match status" value="1"/>
</dbReference>
<dbReference type="OrthoDB" id="1644322at2"/>
<dbReference type="Proteomes" id="UP000248646">
    <property type="component" value="Unassembled WGS sequence"/>
</dbReference>
<organism evidence="1 2">
    <name type="scientific">Psychrobacillus insolitus</name>
    <dbReference type="NCBI Taxonomy" id="1461"/>
    <lineage>
        <taxon>Bacteria</taxon>
        <taxon>Bacillati</taxon>
        <taxon>Bacillota</taxon>
        <taxon>Bacilli</taxon>
        <taxon>Bacillales</taxon>
        <taxon>Bacillaceae</taxon>
        <taxon>Psychrobacillus</taxon>
    </lineage>
</organism>
<gene>
    <name evidence="1" type="ORF">C7437_101506</name>
</gene>
<dbReference type="PANTHER" id="PTHR40051:SF1">
    <property type="entry name" value="YOLD-LIKE FAMILY PROTEIN"/>
    <property type="match status" value="1"/>
</dbReference>
<dbReference type="AlphaFoldDB" id="A0A2W7N602"/>
<dbReference type="RefSeq" id="WP_111438045.1">
    <property type="nucleotide sequence ID" value="NZ_QKZI01000001.1"/>
</dbReference>
<dbReference type="PANTHER" id="PTHR40051">
    <property type="entry name" value="IG HYPOTHETICAL 15966"/>
    <property type="match status" value="1"/>
</dbReference>
<reference evidence="1 2" key="1">
    <citation type="submission" date="2018-06" db="EMBL/GenBank/DDBJ databases">
        <title>Genomic Encyclopedia of Type Strains, Phase IV (KMG-IV): sequencing the most valuable type-strain genomes for metagenomic binning, comparative biology and taxonomic classification.</title>
        <authorList>
            <person name="Goeker M."/>
        </authorList>
    </citation>
    <scope>NUCLEOTIDE SEQUENCE [LARGE SCALE GENOMIC DNA]</scope>
    <source>
        <strain evidence="1 2">DSM 5</strain>
    </source>
</reference>
<evidence type="ECO:0000313" key="1">
    <source>
        <dbReference type="EMBL" id="PZX07393.1"/>
    </source>
</evidence>
<evidence type="ECO:0000313" key="2">
    <source>
        <dbReference type="Proteomes" id="UP000248646"/>
    </source>
</evidence>
<name>A0A2W7N602_9BACI</name>
<dbReference type="EMBL" id="QKZI01000001">
    <property type="protein sequence ID" value="PZX07393.1"/>
    <property type="molecule type" value="Genomic_DNA"/>
</dbReference>
<keyword evidence="2" id="KW-1185">Reference proteome</keyword>
<comment type="caution">
    <text evidence="1">The sequence shown here is derived from an EMBL/GenBank/DDBJ whole genome shotgun (WGS) entry which is preliminary data.</text>
</comment>
<proteinExistence type="predicted"/>
<dbReference type="InterPro" id="IPR014962">
    <property type="entry name" value="YolD"/>
</dbReference>
<sequence>MGAMMLPEHVALIRQYNKEIKKVPRPDLDEWDLDAIQENIEIAMKRNVDVKIKTWDDGKFIFHNGKIIWVDLGRRTIEMEDVFKSFMLKLDEIVDVTVLE</sequence>
<protein>
    <submittedName>
        <fullName evidence="1">YolD-like protein</fullName>
    </submittedName>
</protein>